<evidence type="ECO:0000259" key="6">
    <source>
        <dbReference type="Pfam" id="PF04542"/>
    </source>
</evidence>
<evidence type="ECO:0000259" key="7">
    <source>
        <dbReference type="Pfam" id="PF08281"/>
    </source>
</evidence>
<dbReference type="InterPro" id="IPR013249">
    <property type="entry name" value="RNA_pol_sigma70_r4_t2"/>
</dbReference>
<dbReference type="GO" id="GO:0003677">
    <property type="term" value="F:DNA binding"/>
    <property type="evidence" value="ECO:0007669"/>
    <property type="project" value="InterPro"/>
</dbReference>
<protein>
    <submittedName>
        <fullName evidence="8">RNA polymerase, sigma-24 subunit, ECF subfamily</fullName>
    </submittedName>
</protein>
<keyword evidence="3" id="KW-0731">Sigma factor</keyword>
<dbReference type="InterPro" id="IPR013324">
    <property type="entry name" value="RNA_pol_sigma_r3/r4-like"/>
</dbReference>
<dbReference type="InterPro" id="IPR036388">
    <property type="entry name" value="WH-like_DNA-bd_sf"/>
</dbReference>
<dbReference type="STRING" id="710696.Intca_3055"/>
<feature type="compositionally biased region" description="Low complexity" evidence="5">
    <location>
        <begin position="168"/>
        <end position="177"/>
    </location>
</feature>
<evidence type="ECO:0000256" key="3">
    <source>
        <dbReference type="ARBA" id="ARBA00023082"/>
    </source>
</evidence>
<gene>
    <name evidence="8" type="ordered locus">Intca_3055</name>
</gene>
<dbReference type="InterPro" id="IPR014284">
    <property type="entry name" value="RNA_pol_sigma-70_dom"/>
</dbReference>
<dbReference type="AlphaFoldDB" id="E6SC02"/>
<sequence>MDMATGGDASDQQRFALIYQSNYAPIHAYVARRLRDRGLADDVTADVFTVAWRRLDDIPSPIGGWLFGVARNVVMATNRATVPDPLEIIEEALAAREADPSARAIDRAELKRVAEALTTLSESDQELLLLMAWEGLPLAQLAEALECSVAAAGVRLHRARQRLRRAVARAGASRGGSTSAPSQGSGTAPGSGPGRERSTTGRGTLPGARRERGGRP</sequence>
<dbReference type="GO" id="GO:0016987">
    <property type="term" value="F:sigma factor activity"/>
    <property type="evidence" value="ECO:0007669"/>
    <property type="project" value="UniProtKB-KW"/>
</dbReference>
<dbReference type="SUPFAM" id="SSF88659">
    <property type="entry name" value="Sigma3 and sigma4 domains of RNA polymerase sigma factors"/>
    <property type="match status" value="1"/>
</dbReference>
<dbReference type="Proteomes" id="UP000008914">
    <property type="component" value="Chromosome"/>
</dbReference>
<dbReference type="InterPro" id="IPR013325">
    <property type="entry name" value="RNA_pol_sigma_r2"/>
</dbReference>
<accession>E6SC02</accession>
<dbReference type="RefSeq" id="WP_013493854.1">
    <property type="nucleotide sequence ID" value="NC_014830.1"/>
</dbReference>
<evidence type="ECO:0000256" key="4">
    <source>
        <dbReference type="ARBA" id="ARBA00023163"/>
    </source>
</evidence>
<name>E6SC02_INTC7</name>
<feature type="region of interest" description="Disordered" evidence="5">
    <location>
        <begin position="167"/>
        <end position="216"/>
    </location>
</feature>
<dbReference type="Pfam" id="PF08281">
    <property type="entry name" value="Sigma70_r4_2"/>
    <property type="match status" value="1"/>
</dbReference>
<feature type="domain" description="RNA polymerase sigma factor 70 region 4 type 2" evidence="7">
    <location>
        <begin position="112"/>
        <end position="163"/>
    </location>
</feature>
<dbReference type="InterPro" id="IPR007627">
    <property type="entry name" value="RNA_pol_sigma70_r2"/>
</dbReference>
<keyword evidence="9" id="KW-1185">Reference proteome</keyword>
<reference evidence="8 9" key="1">
    <citation type="journal article" date="2010" name="Stand. Genomic Sci.">
        <title>Complete genome sequence of Intrasporangium calvum type strain (7 KIP).</title>
        <authorList>
            <person name="Del Rio T.G."/>
            <person name="Chertkov O."/>
            <person name="Yasawong M."/>
            <person name="Lucas S."/>
            <person name="Deshpande S."/>
            <person name="Cheng J.F."/>
            <person name="Detter C."/>
            <person name="Tapia R."/>
            <person name="Han C."/>
            <person name="Goodwin L."/>
            <person name="Pitluck S."/>
            <person name="Liolios K."/>
            <person name="Ivanova N."/>
            <person name="Mavromatis K."/>
            <person name="Pati A."/>
            <person name="Chen A."/>
            <person name="Palaniappan K."/>
            <person name="Land M."/>
            <person name="Hauser L."/>
            <person name="Chang Y.J."/>
            <person name="Jeffries C.D."/>
            <person name="Rohde M."/>
            <person name="Pukall R."/>
            <person name="Sikorski J."/>
            <person name="Goker M."/>
            <person name="Woyke T."/>
            <person name="Bristow J."/>
            <person name="Eisen J.A."/>
            <person name="Markowitz V."/>
            <person name="Hugenholtz P."/>
            <person name="Kyrpides N.C."/>
            <person name="Klenk H.P."/>
            <person name="Lapidus A."/>
        </authorList>
    </citation>
    <scope>NUCLEOTIDE SEQUENCE [LARGE SCALE GENOMIC DNA]</scope>
    <source>
        <strain evidence="9">ATCC 23552 / DSM 43043 / JCM 3097 / NBRC 12989 / 7 KIP</strain>
    </source>
</reference>
<dbReference type="KEGG" id="ica:Intca_3055"/>
<dbReference type="PANTHER" id="PTHR43133">
    <property type="entry name" value="RNA POLYMERASE ECF-TYPE SIGMA FACTO"/>
    <property type="match status" value="1"/>
</dbReference>
<keyword evidence="2" id="KW-0805">Transcription regulation</keyword>
<evidence type="ECO:0000313" key="8">
    <source>
        <dbReference type="EMBL" id="ADU49542.1"/>
    </source>
</evidence>
<comment type="similarity">
    <text evidence="1">Belongs to the sigma-70 factor family. ECF subfamily.</text>
</comment>
<dbReference type="CDD" id="cd06171">
    <property type="entry name" value="Sigma70_r4"/>
    <property type="match status" value="1"/>
</dbReference>
<feature type="domain" description="RNA polymerase sigma-70 region 2" evidence="6">
    <location>
        <begin position="18"/>
        <end position="74"/>
    </location>
</feature>
<keyword evidence="4" id="KW-0804">Transcription</keyword>
<dbReference type="Gene3D" id="1.10.1740.10">
    <property type="match status" value="1"/>
</dbReference>
<evidence type="ECO:0000256" key="1">
    <source>
        <dbReference type="ARBA" id="ARBA00010641"/>
    </source>
</evidence>
<dbReference type="NCBIfam" id="TIGR02937">
    <property type="entry name" value="sigma70-ECF"/>
    <property type="match status" value="1"/>
</dbReference>
<evidence type="ECO:0000313" key="9">
    <source>
        <dbReference type="Proteomes" id="UP000008914"/>
    </source>
</evidence>
<dbReference type="Gene3D" id="1.10.10.10">
    <property type="entry name" value="Winged helix-like DNA-binding domain superfamily/Winged helix DNA-binding domain"/>
    <property type="match status" value="1"/>
</dbReference>
<dbReference type="EMBL" id="CP002343">
    <property type="protein sequence ID" value="ADU49542.1"/>
    <property type="molecule type" value="Genomic_DNA"/>
</dbReference>
<proteinExistence type="inferred from homology"/>
<evidence type="ECO:0000256" key="5">
    <source>
        <dbReference type="SAM" id="MobiDB-lite"/>
    </source>
</evidence>
<dbReference type="OrthoDB" id="4184921at2"/>
<dbReference type="Pfam" id="PF04542">
    <property type="entry name" value="Sigma70_r2"/>
    <property type="match status" value="1"/>
</dbReference>
<dbReference type="PANTHER" id="PTHR43133:SF51">
    <property type="entry name" value="RNA POLYMERASE SIGMA FACTOR"/>
    <property type="match status" value="1"/>
</dbReference>
<dbReference type="HOGENOM" id="CLU_047691_9_2_11"/>
<organism evidence="8 9">
    <name type="scientific">Intrasporangium calvum (strain ATCC 23552 / DSM 43043 / JCM 3097 / NBRC 12989 / NCIMB 10167 / NRRL B-3866 / 7 KIP)</name>
    <dbReference type="NCBI Taxonomy" id="710696"/>
    <lineage>
        <taxon>Bacteria</taxon>
        <taxon>Bacillati</taxon>
        <taxon>Actinomycetota</taxon>
        <taxon>Actinomycetes</taxon>
        <taxon>Micrococcales</taxon>
        <taxon>Intrasporangiaceae</taxon>
        <taxon>Intrasporangium</taxon>
    </lineage>
</organism>
<dbReference type="eggNOG" id="COG1595">
    <property type="taxonomic scope" value="Bacteria"/>
</dbReference>
<dbReference type="SUPFAM" id="SSF88946">
    <property type="entry name" value="Sigma2 domain of RNA polymerase sigma factors"/>
    <property type="match status" value="1"/>
</dbReference>
<dbReference type="GO" id="GO:0006352">
    <property type="term" value="P:DNA-templated transcription initiation"/>
    <property type="evidence" value="ECO:0007669"/>
    <property type="project" value="InterPro"/>
</dbReference>
<evidence type="ECO:0000256" key="2">
    <source>
        <dbReference type="ARBA" id="ARBA00023015"/>
    </source>
</evidence>
<dbReference type="InterPro" id="IPR039425">
    <property type="entry name" value="RNA_pol_sigma-70-like"/>
</dbReference>